<dbReference type="SUPFAM" id="SSF53756">
    <property type="entry name" value="UDP-Glycosyltransferase/glycogen phosphorylase"/>
    <property type="match status" value="1"/>
</dbReference>
<dbReference type="GO" id="GO:0005789">
    <property type="term" value="C:endoplasmic reticulum membrane"/>
    <property type="evidence" value="ECO:0007669"/>
    <property type="project" value="TreeGrafter"/>
</dbReference>
<dbReference type="PANTHER" id="PTHR45919:SF1">
    <property type="entry name" value="GDP-MAN:MAN(3)GLCNAC(2)-PP-DOL ALPHA-1,2-MANNOSYLTRANSFERASE"/>
    <property type="match status" value="1"/>
</dbReference>
<sequence length="202" mass="22534">MQALPLERSSNPPVFISVAQFLAEKAHMLQLEAFSLALEKLDANVPRPKLQYVESCRNESHEERLQKLKERAVELKVEGGVEFYKNAMYRELVALLGNAVAGMHGMIDEHFGISVVEYVAAGAAHNSDGPKMDIVLEEDGQRTGFLAETVEEHAEAILEIVKMKETEGLKMAASARKRASGFSQQQFSEDFKLQFDLLLLVL</sequence>
<accession>A0A8X7WNA0</accession>
<evidence type="ECO:0000313" key="3">
    <source>
        <dbReference type="EMBL" id="KAG2332375.1"/>
    </source>
</evidence>
<dbReference type="InterPro" id="IPR001296">
    <property type="entry name" value="Glyco_trans_1"/>
</dbReference>
<comment type="caution">
    <text evidence="3">The sequence shown here is derived from an EMBL/GenBank/DDBJ whole genome shotgun (WGS) entry which is preliminary data.</text>
</comment>
<dbReference type="PANTHER" id="PTHR45919">
    <property type="entry name" value="GDP-MAN:MAN(3)GLCNAC(2)-PP-DOL ALPHA-1,2-MANNOSYLTRANSFERASE"/>
    <property type="match status" value="1"/>
</dbReference>
<dbReference type="Pfam" id="PF00534">
    <property type="entry name" value="Glycos_transf_1"/>
    <property type="match status" value="1"/>
</dbReference>
<dbReference type="AlphaFoldDB" id="A0A8X7WNA0"/>
<dbReference type="InterPro" id="IPR038013">
    <property type="entry name" value="ALG11"/>
</dbReference>
<dbReference type="GO" id="GO:0004377">
    <property type="term" value="F:GDP-Man:Man(3)GlcNAc(2)-PP-Dol alpha-1,2-mannosyltransferase activity"/>
    <property type="evidence" value="ECO:0007669"/>
    <property type="project" value="InterPro"/>
</dbReference>
<dbReference type="GO" id="GO:0006487">
    <property type="term" value="P:protein N-linked glycosylation"/>
    <property type="evidence" value="ECO:0007669"/>
    <property type="project" value="TreeGrafter"/>
</dbReference>
<protein>
    <recommendedName>
        <fullName evidence="2">Glycosyl transferase family 1 domain-containing protein</fullName>
    </recommendedName>
</protein>
<evidence type="ECO:0000256" key="1">
    <source>
        <dbReference type="ARBA" id="ARBA00022676"/>
    </source>
</evidence>
<name>A0A8X7WNA0_BRACI</name>
<feature type="domain" description="Glycosyl transferase family 1" evidence="2">
    <location>
        <begin position="9"/>
        <end position="166"/>
    </location>
</feature>
<organism evidence="3 4">
    <name type="scientific">Brassica carinata</name>
    <name type="common">Ethiopian mustard</name>
    <name type="synonym">Abyssinian cabbage</name>
    <dbReference type="NCBI Taxonomy" id="52824"/>
    <lineage>
        <taxon>Eukaryota</taxon>
        <taxon>Viridiplantae</taxon>
        <taxon>Streptophyta</taxon>
        <taxon>Embryophyta</taxon>
        <taxon>Tracheophyta</taxon>
        <taxon>Spermatophyta</taxon>
        <taxon>Magnoliopsida</taxon>
        <taxon>eudicotyledons</taxon>
        <taxon>Gunneridae</taxon>
        <taxon>Pentapetalae</taxon>
        <taxon>rosids</taxon>
        <taxon>malvids</taxon>
        <taxon>Brassicales</taxon>
        <taxon>Brassicaceae</taxon>
        <taxon>Brassiceae</taxon>
        <taxon>Brassica</taxon>
    </lineage>
</organism>
<gene>
    <name evidence="3" type="ORF">Bca52824_003555</name>
</gene>
<dbReference type="EMBL" id="JAAMPC010000001">
    <property type="protein sequence ID" value="KAG2332375.1"/>
    <property type="molecule type" value="Genomic_DNA"/>
</dbReference>
<reference evidence="3 4" key="1">
    <citation type="submission" date="2020-02" db="EMBL/GenBank/DDBJ databases">
        <authorList>
            <person name="Ma Q."/>
            <person name="Huang Y."/>
            <person name="Song X."/>
            <person name="Pei D."/>
        </authorList>
    </citation>
    <scope>NUCLEOTIDE SEQUENCE [LARGE SCALE GENOMIC DNA]</scope>
    <source>
        <strain evidence="3">Sxm20200214</strain>
        <tissue evidence="3">Leaf</tissue>
    </source>
</reference>
<evidence type="ECO:0000259" key="2">
    <source>
        <dbReference type="Pfam" id="PF00534"/>
    </source>
</evidence>
<keyword evidence="4" id="KW-1185">Reference proteome</keyword>
<proteinExistence type="predicted"/>
<dbReference type="Proteomes" id="UP000886595">
    <property type="component" value="Unassembled WGS sequence"/>
</dbReference>
<dbReference type="Gene3D" id="3.40.50.2000">
    <property type="entry name" value="Glycogen Phosphorylase B"/>
    <property type="match status" value="1"/>
</dbReference>
<keyword evidence="1" id="KW-0808">Transferase</keyword>
<evidence type="ECO:0000313" key="4">
    <source>
        <dbReference type="Proteomes" id="UP000886595"/>
    </source>
</evidence>
<keyword evidence="1" id="KW-0328">Glycosyltransferase</keyword>
<dbReference type="OrthoDB" id="1704797at2759"/>